<dbReference type="EC" id="1.7.3.3" evidence="5"/>
<protein>
    <recommendedName>
        <fullName evidence="6">Uricase</fullName>
        <ecNumber evidence="5">1.7.3.3</ecNumber>
    </recommendedName>
    <alternativeName>
        <fullName evidence="10">Urate oxidase</fullName>
    </alternativeName>
</protein>
<sequence>MNTTAARSIAGDPTRETHLTFTLPSGDKIYAPGHSGLPVADLRARSATVETQVASWTDRDQELLHLRSKLLDLEDRNRRNNVRLLGFPEGIKGTDLLSYLLETLPKLTEITFDHPLEFQRAHRLGPKKQKGSGRPGPIIVCLLQHMQARQLLQAARMHAPFSLGPLEIRLSADFSKETAERRQAFLDLRSRLRHLNVKFGLFEPARMWITKHGESRNFYDPEDLRSFLGGLLDQSHTMEMTPQIPLDTQDSPAGTGHAEPASDLEGRFITDPQTRGRDLDRLTKTYDDRGQVFKAVAVCSSLKHISTQYGPVVHRIEEVTPEEENLPEMHWDQNVEFASTAYGKNNVKVLHIRRQGKLHFIKELEVNVQLTLLSKKDYLYGDNSDIVATDTMKNTVYALAKQKGINTIEEFGMDISEHFLSSYHHVTKAKIYIEEAPWRRFEKNGIGHIHAFIYSPDGIHFCEVEQSQGEPPVLHAGIKEMRLLKTTQSGFEGFIKDRFTTLPEMKDRVFSTVVNCTWKYNRSRGIDFEGSWKTVFEIIKDKFAGSYDSGEYSPSVQKTLYDIQVMTLSKLPETEEVEIILPNKHYFTVDLSKMGLRNDDEVLLPLDKPAGNITATLRRKTPSKL</sequence>
<dbReference type="PANTHER" id="PTHR42874">
    <property type="entry name" value="URICASE"/>
    <property type="match status" value="1"/>
</dbReference>
<dbReference type="GO" id="GO:0004846">
    <property type="term" value="F:urate oxidase activity"/>
    <property type="evidence" value="ECO:0007669"/>
    <property type="project" value="UniProtKB-EC"/>
</dbReference>
<dbReference type="Gene3D" id="3.30.70.1820">
    <property type="entry name" value="L1 transposable element, RRM domain"/>
    <property type="match status" value="1"/>
</dbReference>
<dbReference type="PRINTS" id="PR00093">
    <property type="entry name" value="URICASE"/>
</dbReference>
<dbReference type="EMBL" id="JANPWB010000007">
    <property type="protein sequence ID" value="KAJ1171593.1"/>
    <property type="molecule type" value="Genomic_DNA"/>
</dbReference>
<dbReference type="Pfam" id="PF01014">
    <property type="entry name" value="Uricase"/>
    <property type="match status" value="2"/>
</dbReference>
<dbReference type="InterPro" id="IPR042566">
    <property type="entry name" value="L1_C"/>
</dbReference>
<evidence type="ECO:0000256" key="9">
    <source>
        <dbReference type="ARBA" id="ARBA00023140"/>
    </source>
</evidence>
<dbReference type="GO" id="GO:0019628">
    <property type="term" value="P:urate catabolic process"/>
    <property type="evidence" value="ECO:0007669"/>
    <property type="project" value="TreeGrafter"/>
</dbReference>
<dbReference type="Proteomes" id="UP001066276">
    <property type="component" value="Chromosome 4_1"/>
</dbReference>
<evidence type="ECO:0000256" key="5">
    <source>
        <dbReference type="ARBA" id="ARBA00012598"/>
    </source>
</evidence>
<evidence type="ECO:0000256" key="3">
    <source>
        <dbReference type="ARBA" id="ARBA00004831"/>
    </source>
</evidence>
<dbReference type="GO" id="GO:0006145">
    <property type="term" value="P:purine nucleobase catabolic process"/>
    <property type="evidence" value="ECO:0007669"/>
    <property type="project" value="TreeGrafter"/>
</dbReference>
<reference evidence="12" key="1">
    <citation type="journal article" date="2022" name="bioRxiv">
        <title>Sequencing and chromosome-scale assembly of the giantPleurodeles waltlgenome.</title>
        <authorList>
            <person name="Brown T."/>
            <person name="Elewa A."/>
            <person name="Iarovenko S."/>
            <person name="Subramanian E."/>
            <person name="Araus A.J."/>
            <person name="Petzold A."/>
            <person name="Susuki M."/>
            <person name="Suzuki K.-i.T."/>
            <person name="Hayashi T."/>
            <person name="Toyoda A."/>
            <person name="Oliveira C."/>
            <person name="Osipova E."/>
            <person name="Leigh N.D."/>
            <person name="Simon A."/>
            <person name="Yun M.H."/>
        </authorList>
    </citation>
    <scope>NUCLEOTIDE SEQUENCE</scope>
    <source>
        <strain evidence="12">20211129_DDA</strain>
        <tissue evidence="12">Liver</tissue>
    </source>
</reference>
<dbReference type="NCBIfam" id="TIGR03383">
    <property type="entry name" value="urate_oxi"/>
    <property type="match status" value="1"/>
</dbReference>
<evidence type="ECO:0000256" key="8">
    <source>
        <dbReference type="ARBA" id="ARBA00023002"/>
    </source>
</evidence>
<keyword evidence="9" id="KW-0576">Peroxisome</keyword>
<evidence type="ECO:0000256" key="10">
    <source>
        <dbReference type="ARBA" id="ARBA00031317"/>
    </source>
</evidence>
<evidence type="ECO:0000313" key="13">
    <source>
        <dbReference type="Proteomes" id="UP001066276"/>
    </source>
</evidence>
<comment type="pathway">
    <text evidence="3">Purine metabolism; urate degradation; (S)-allantoin from urate: step 1/3.</text>
</comment>
<dbReference type="CDD" id="cd00445">
    <property type="entry name" value="Uricase"/>
    <property type="match status" value="1"/>
</dbReference>
<comment type="subcellular location">
    <subcellularLocation>
        <location evidence="2">Peroxisome</location>
    </subcellularLocation>
</comment>
<evidence type="ECO:0000256" key="2">
    <source>
        <dbReference type="ARBA" id="ARBA00004275"/>
    </source>
</evidence>
<dbReference type="InterPro" id="IPR002042">
    <property type="entry name" value="Uricase"/>
</dbReference>
<accession>A0AAV7T6Q7</accession>
<comment type="similarity">
    <text evidence="4">Belongs to the uricase family.</text>
</comment>
<dbReference type="FunFam" id="3.10.270.10:FF:000001">
    <property type="entry name" value="Uricase"/>
    <property type="match status" value="1"/>
</dbReference>
<dbReference type="SUPFAM" id="SSF55620">
    <property type="entry name" value="Tetrahydrobiopterin biosynthesis enzymes-like"/>
    <property type="match status" value="2"/>
</dbReference>
<dbReference type="PANTHER" id="PTHR42874:SF1">
    <property type="entry name" value="URICASE"/>
    <property type="match status" value="1"/>
</dbReference>
<keyword evidence="7" id="KW-0659">Purine metabolism</keyword>
<dbReference type="AlphaFoldDB" id="A0AAV7T6Q7"/>
<name>A0AAV7T6Q7_PLEWA</name>
<evidence type="ECO:0000256" key="6">
    <source>
        <dbReference type="ARBA" id="ARBA00017098"/>
    </source>
</evidence>
<evidence type="ECO:0000256" key="4">
    <source>
        <dbReference type="ARBA" id="ARBA00009760"/>
    </source>
</evidence>
<proteinExistence type="inferred from homology"/>
<gene>
    <name evidence="12" type="ORF">NDU88_003454</name>
</gene>
<evidence type="ECO:0000313" key="12">
    <source>
        <dbReference type="EMBL" id="KAJ1171593.1"/>
    </source>
</evidence>
<dbReference type="Gene3D" id="3.10.270.10">
    <property type="entry name" value="Urate Oxidase"/>
    <property type="match status" value="1"/>
</dbReference>
<comment type="catalytic activity">
    <reaction evidence="11">
        <text>urate + O2 + H2O = 5-hydroxyisourate + H2O2</text>
        <dbReference type="Rhea" id="RHEA:21368"/>
        <dbReference type="ChEBI" id="CHEBI:15377"/>
        <dbReference type="ChEBI" id="CHEBI:15379"/>
        <dbReference type="ChEBI" id="CHEBI:16240"/>
        <dbReference type="ChEBI" id="CHEBI:17775"/>
        <dbReference type="ChEBI" id="CHEBI:18072"/>
        <dbReference type="EC" id="1.7.3.3"/>
    </reaction>
</comment>
<comment type="caution">
    <text evidence="12">The sequence shown here is derived from an EMBL/GenBank/DDBJ whole genome shotgun (WGS) entry which is preliminary data.</text>
</comment>
<keyword evidence="8" id="KW-0560">Oxidoreductase</keyword>
<evidence type="ECO:0000256" key="7">
    <source>
        <dbReference type="ARBA" id="ARBA00022631"/>
    </source>
</evidence>
<dbReference type="GO" id="GO:0005777">
    <property type="term" value="C:peroxisome"/>
    <property type="evidence" value="ECO:0007669"/>
    <property type="project" value="UniProtKB-SubCell"/>
</dbReference>
<organism evidence="12 13">
    <name type="scientific">Pleurodeles waltl</name>
    <name type="common">Iberian ribbed newt</name>
    <dbReference type="NCBI Taxonomy" id="8319"/>
    <lineage>
        <taxon>Eukaryota</taxon>
        <taxon>Metazoa</taxon>
        <taxon>Chordata</taxon>
        <taxon>Craniata</taxon>
        <taxon>Vertebrata</taxon>
        <taxon>Euteleostomi</taxon>
        <taxon>Amphibia</taxon>
        <taxon>Batrachia</taxon>
        <taxon>Caudata</taxon>
        <taxon>Salamandroidea</taxon>
        <taxon>Salamandridae</taxon>
        <taxon>Pleurodelinae</taxon>
        <taxon>Pleurodeles</taxon>
    </lineage>
</organism>
<keyword evidence="13" id="KW-1185">Reference proteome</keyword>
<dbReference type="Gene3D" id="3.30.250.20">
    <property type="entry name" value="L1 transposable element, C-terminal domain"/>
    <property type="match status" value="1"/>
</dbReference>
<evidence type="ECO:0000256" key="1">
    <source>
        <dbReference type="ARBA" id="ARBA00003860"/>
    </source>
</evidence>
<evidence type="ECO:0000256" key="11">
    <source>
        <dbReference type="ARBA" id="ARBA00048818"/>
    </source>
</evidence>
<comment type="function">
    <text evidence="1">Catalyzes the oxidation of uric acid to 5-hydroxyisourate, which is further processed to form (S)-allantoin.</text>
</comment>